<evidence type="ECO:0000313" key="3">
    <source>
        <dbReference type="Proteomes" id="UP000095283"/>
    </source>
</evidence>
<proteinExistence type="predicted"/>
<keyword evidence="2" id="KW-1133">Transmembrane helix</keyword>
<keyword evidence="3" id="KW-1185">Reference proteome</keyword>
<dbReference type="Proteomes" id="UP000095283">
    <property type="component" value="Unplaced"/>
</dbReference>
<organism evidence="3 4">
    <name type="scientific">Heterorhabditis bacteriophora</name>
    <name type="common">Entomopathogenic nematode worm</name>
    <dbReference type="NCBI Taxonomy" id="37862"/>
    <lineage>
        <taxon>Eukaryota</taxon>
        <taxon>Metazoa</taxon>
        <taxon>Ecdysozoa</taxon>
        <taxon>Nematoda</taxon>
        <taxon>Chromadorea</taxon>
        <taxon>Rhabditida</taxon>
        <taxon>Rhabditina</taxon>
        <taxon>Rhabditomorpha</taxon>
        <taxon>Strongyloidea</taxon>
        <taxon>Heterorhabditidae</taxon>
        <taxon>Heterorhabditis</taxon>
    </lineage>
</organism>
<accession>A0A1I7X6B3</accession>
<name>A0A1I7X6B3_HETBA</name>
<dbReference type="AlphaFoldDB" id="A0A1I7X6B3"/>
<evidence type="ECO:0000256" key="2">
    <source>
        <dbReference type="SAM" id="Phobius"/>
    </source>
</evidence>
<feature type="transmembrane region" description="Helical" evidence="2">
    <location>
        <begin position="60"/>
        <end position="78"/>
    </location>
</feature>
<sequence>MQGMAQSKGNRRLAKDPSCPTENEESKKRITVFCYTLRVMVTLLFRGVIPLLKQSKHETVLIWTMRVATILMVSYYIVDHKGYIYICIYSIYLLFH</sequence>
<keyword evidence="2" id="KW-0472">Membrane</keyword>
<keyword evidence="2" id="KW-0812">Transmembrane</keyword>
<protein>
    <submittedName>
        <fullName evidence="4">Ovule protein</fullName>
    </submittedName>
</protein>
<evidence type="ECO:0000313" key="4">
    <source>
        <dbReference type="WBParaSite" id="Hba_13015"/>
    </source>
</evidence>
<feature type="region of interest" description="Disordered" evidence="1">
    <location>
        <begin position="1"/>
        <end position="26"/>
    </location>
</feature>
<reference evidence="4" key="1">
    <citation type="submission" date="2016-11" db="UniProtKB">
        <authorList>
            <consortium name="WormBaseParasite"/>
        </authorList>
    </citation>
    <scope>IDENTIFICATION</scope>
</reference>
<feature type="transmembrane region" description="Helical" evidence="2">
    <location>
        <begin position="30"/>
        <end position="48"/>
    </location>
</feature>
<evidence type="ECO:0000256" key="1">
    <source>
        <dbReference type="SAM" id="MobiDB-lite"/>
    </source>
</evidence>
<dbReference type="WBParaSite" id="Hba_13015">
    <property type="protein sequence ID" value="Hba_13015"/>
    <property type="gene ID" value="Hba_13015"/>
</dbReference>